<dbReference type="InterPro" id="IPR013087">
    <property type="entry name" value="Znf_C2H2_type"/>
</dbReference>
<feature type="compositionally biased region" description="Low complexity" evidence="7">
    <location>
        <begin position="717"/>
        <end position="739"/>
    </location>
</feature>
<feature type="domain" description="ZAD" evidence="9">
    <location>
        <begin position="1"/>
        <end position="76"/>
    </location>
</feature>
<feature type="compositionally biased region" description="Polar residues" evidence="7">
    <location>
        <begin position="124"/>
        <end position="136"/>
    </location>
</feature>
<evidence type="ECO:0000256" key="3">
    <source>
        <dbReference type="ARBA" id="ARBA00022771"/>
    </source>
</evidence>
<evidence type="ECO:0000256" key="6">
    <source>
        <dbReference type="PROSITE-ProRule" id="PRU01263"/>
    </source>
</evidence>
<accession>U5EQ29</accession>
<feature type="non-terminal residue" evidence="10">
    <location>
        <position position="1"/>
    </location>
</feature>
<reference evidence="10" key="1">
    <citation type="journal article" date="2014" name="Insect Biochem. Mol. Biol.">
        <title>An insight into the sialome of the frog biting fly, Corethrella appendiculata.</title>
        <authorList>
            <person name="Ribeiro J.M.C."/>
            <person name="Chagas A.C."/>
            <person name="Pham V.M."/>
            <person name="Lounibos L.P."/>
            <person name="Calvo E."/>
        </authorList>
    </citation>
    <scope>NUCLEOTIDE SEQUENCE</scope>
    <source>
        <tissue evidence="10">Salivary glands</tissue>
    </source>
</reference>
<dbReference type="PROSITE" id="PS00028">
    <property type="entry name" value="ZINC_FINGER_C2H2_1"/>
    <property type="match status" value="6"/>
</dbReference>
<dbReference type="PROSITE" id="PS50157">
    <property type="entry name" value="ZINC_FINGER_C2H2_2"/>
    <property type="match status" value="3"/>
</dbReference>
<evidence type="ECO:0000259" key="9">
    <source>
        <dbReference type="PROSITE" id="PS51915"/>
    </source>
</evidence>
<feature type="compositionally biased region" description="Basic and acidic residues" evidence="7">
    <location>
        <begin position="754"/>
        <end position="769"/>
    </location>
</feature>
<dbReference type="GO" id="GO:0000977">
    <property type="term" value="F:RNA polymerase II transcription regulatory region sequence-specific DNA binding"/>
    <property type="evidence" value="ECO:0007669"/>
    <property type="project" value="TreeGrafter"/>
</dbReference>
<name>U5EQ29_9DIPT</name>
<dbReference type="InterPro" id="IPR012934">
    <property type="entry name" value="Znf_AD"/>
</dbReference>
<dbReference type="Gene3D" id="3.30.160.60">
    <property type="entry name" value="Classic Zinc Finger"/>
    <property type="match status" value="1"/>
</dbReference>
<feature type="compositionally biased region" description="Basic and acidic residues" evidence="7">
    <location>
        <begin position="300"/>
        <end position="321"/>
    </location>
</feature>
<feature type="domain" description="C2H2-type" evidence="8">
    <location>
        <begin position="534"/>
        <end position="562"/>
    </location>
</feature>
<dbReference type="PANTHER" id="PTHR24379">
    <property type="entry name" value="KRAB AND ZINC FINGER DOMAIN-CONTAINING"/>
    <property type="match status" value="1"/>
</dbReference>
<keyword evidence="1 6" id="KW-0479">Metal-binding</keyword>
<feature type="binding site" evidence="6">
    <location>
        <position position="49"/>
    </location>
    <ligand>
        <name>Zn(2+)</name>
        <dbReference type="ChEBI" id="CHEBI:29105"/>
    </ligand>
</feature>
<evidence type="ECO:0000256" key="1">
    <source>
        <dbReference type="ARBA" id="ARBA00022723"/>
    </source>
</evidence>
<dbReference type="Gene3D" id="3.40.1800.20">
    <property type="match status" value="1"/>
</dbReference>
<feature type="binding site" evidence="6">
    <location>
        <position position="52"/>
    </location>
    <ligand>
        <name>Zn(2+)</name>
        <dbReference type="ChEBI" id="CHEBI:29105"/>
    </ligand>
</feature>
<dbReference type="GO" id="GO:0005634">
    <property type="term" value="C:nucleus"/>
    <property type="evidence" value="ECO:0007669"/>
    <property type="project" value="InterPro"/>
</dbReference>
<evidence type="ECO:0000256" key="4">
    <source>
        <dbReference type="ARBA" id="ARBA00022833"/>
    </source>
</evidence>
<keyword evidence="4 6" id="KW-0862">Zinc</keyword>
<evidence type="ECO:0000256" key="2">
    <source>
        <dbReference type="ARBA" id="ARBA00022737"/>
    </source>
</evidence>
<keyword evidence="2" id="KW-0677">Repeat</keyword>
<organism evidence="10">
    <name type="scientific">Corethrella appendiculata</name>
    <dbReference type="NCBI Taxonomy" id="1370023"/>
    <lineage>
        <taxon>Eukaryota</taxon>
        <taxon>Metazoa</taxon>
        <taxon>Ecdysozoa</taxon>
        <taxon>Arthropoda</taxon>
        <taxon>Hexapoda</taxon>
        <taxon>Insecta</taxon>
        <taxon>Pterygota</taxon>
        <taxon>Neoptera</taxon>
        <taxon>Endopterygota</taxon>
        <taxon>Diptera</taxon>
        <taxon>Nematocera</taxon>
        <taxon>Culicoidea</taxon>
        <taxon>Chaoboridae</taxon>
        <taxon>Corethrella</taxon>
    </lineage>
</organism>
<feature type="non-terminal residue" evidence="10">
    <location>
        <position position="769"/>
    </location>
</feature>
<feature type="region of interest" description="Disordered" evidence="7">
    <location>
        <begin position="104"/>
        <end position="136"/>
    </location>
</feature>
<feature type="region of interest" description="Disordered" evidence="7">
    <location>
        <begin position="692"/>
        <end position="769"/>
    </location>
</feature>
<evidence type="ECO:0000256" key="7">
    <source>
        <dbReference type="SAM" id="MobiDB-lite"/>
    </source>
</evidence>
<feature type="compositionally biased region" description="Polar residues" evidence="7">
    <location>
        <begin position="740"/>
        <end position="752"/>
    </location>
</feature>
<feature type="domain" description="C2H2-type" evidence="8">
    <location>
        <begin position="417"/>
        <end position="444"/>
    </location>
</feature>
<protein>
    <submittedName>
        <fullName evidence="10">Putative zinc ion binding protein</fullName>
    </submittedName>
</protein>
<feature type="domain" description="C2H2-type" evidence="8">
    <location>
        <begin position="607"/>
        <end position="635"/>
    </location>
</feature>
<dbReference type="PANTHER" id="PTHR24379:SF127">
    <property type="entry name" value="BLOODY FINGERS-RELATED"/>
    <property type="match status" value="1"/>
</dbReference>
<proteinExistence type="evidence at transcript level"/>
<dbReference type="PROSITE" id="PS51915">
    <property type="entry name" value="ZAD"/>
    <property type="match status" value="1"/>
</dbReference>
<dbReference type="SMART" id="SM00355">
    <property type="entry name" value="ZnF_C2H2"/>
    <property type="match status" value="9"/>
</dbReference>
<dbReference type="Pfam" id="PF07776">
    <property type="entry name" value="zf-AD"/>
    <property type="match status" value="1"/>
</dbReference>
<feature type="compositionally biased region" description="Polar residues" evidence="7">
    <location>
        <begin position="703"/>
        <end position="716"/>
    </location>
</feature>
<feature type="binding site" evidence="6">
    <location>
        <position position="5"/>
    </location>
    <ligand>
        <name>Zn(2+)</name>
        <dbReference type="ChEBI" id="CHEBI:29105"/>
    </ligand>
</feature>
<evidence type="ECO:0000259" key="8">
    <source>
        <dbReference type="PROSITE" id="PS50157"/>
    </source>
</evidence>
<keyword evidence="3 5" id="KW-0863">Zinc-finger</keyword>
<feature type="region of interest" description="Disordered" evidence="7">
    <location>
        <begin position="295"/>
        <end position="321"/>
    </location>
</feature>
<dbReference type="SMART" id="SM00868">
    <property type="entry name" value="zf-AD"/>
    <property type="match status" value="1"/>
</dbReference>
<dbReference type="AlphaFoldDB" id="U5EQ29"/>
<evidence type="ECO:0000256" key="5">
    <source>
        <dbReference type="PROSITE-ProRule" id="PRU00042"/>
    </source>
</evidence>
<dbReference type="SUPFAM" id="SSF57716">
    <property type="entry name" value="Glucocorticoid receptor-like (DNA-binding domain)"/>
    <property type="match status" value="1"/>
</dbReference>
<dbReference type="GO" id="GO:0008270">
    <property type="term" value="F:zinc ion binding"/>
    <property type="evidence" value="ECO:0007669"/>
    <property type="project" value="UniProtKB-UniRule"/>
</dbReference>
<dbReference type="GO" id="GO:0000981">
    <property type="term" value="F:DNA-binding transcription factor activity, RNA polymerase II-specific"/>
    <property type="evidence" value="ECO:0007669"/>
    <property type="project" value="TreeGrafter"/>
</dbReference>
<sequence>LCRICMSFESEENFSIFSQYFNNESVSQMIYECTNVVMKNEDELPKSICANCFAELVIAYNFKDKCTKTDIELRKIIQDIKDTVEMEVACRADDFLNSLVNNKRKSSNSDEPLCLKKKQRPSTDDSNTAGGDQSSVTPPAIERFECCGCILKFDTIEELIQHSKDYHFQFRLQYQTFELKKYECTVCFKQFAKPSERTHRKYKNRLIELNEFKQFQCCGCEFKCETYEKLLEHSNEHSPDPNNTTTGEKVVECPGCKRRYKNILYYNLHKRFSYSDRVLAKSRLDFFKSKNLVTEGDGESAEKPNENSTVKNHEKTKEKDESNLPKIDIDLIKNYENDKDEGRTYECCCAAVFNKFVDLRNHSMEKHAPFRQQYQTFEIKKFECCVCFQMFKSSTKTDRIHRKYSERIIELTTFNRFQCCSCEATFTTYDDLVLHPAKHLKDRVPNDETKPFECPGCFKRYKSLDFFTAHKKHSHSDRIIWKQYTKNVVNLRNENKLQSSVPILTPAIIKINDQTHSISNDDVDKVSSTDEKKVSCCGCTQKFDTMTDLYAHSQQIHSPKRPKYQTYEVNDFECVICFTQYPSLEEVNEIHKKNSDRLLKLEYFGEYQCCGCDATYTTHHELKEHSRERHEKNCEQSINSEQPYQCKGCFKVFKDLMVYNEHKRFSFSDRMNHIVVVIDEEKPIVIDVEKKPDKKKKDANLKSILSSKSNAKVTAESTTTNSKPAKTSKASKASKASSAINLKSVESTTVTANEDVKNNDNTKEPLDKP</sequence>
<dbReference type="EMBL" id="GANO01003449">
    <property type="protein sequence ID" value="JAB56422.1"/>
    <property type="molecule type" value="mRNA"/>
</dbReference>
<evidence type="ECO:0000313" key="10">
    <source>
        <dbReference type="EMBL" id="JAB56422.1"/>
    </source>
</evidence>
<feature type="binding site" evidence="6">
    <location>
        <position position="2"/>
    </location>
    <ligand>
        <name>Zn(2+)</name>
        <dbReference type="ChEBI" id="CHEBI:29105"/>
    </ligand>
</feature>